<protein>
    <submittedName>
        <fullName evidence="1">Uncharacterized protein</fullName>
    </submittedName>
</protein>
<sequence length="41" mass="4689">MAGYLKSRFRSFQVACCLELPESLRIKQAKVNSPTLRIGEF</sequence>
<name>C0DU99_EIKCO</name>
<dbReference type="HOGENOM" id="CLU_3269361_0_0_4"/>
<reference evidence="1 2" key="1">
    <citation type="submission" date="2009-01" db="EMBL/GenBank/DDBJ databases">
        <authorList>
            <person name="Fulton L."/>
            <person name="Clifton S."/>
            <person name="Chinwalla A.T."/>
            <person name="Mitreva M."/>
            <person name="Sodergren E."/>
            <person name="Weinstock G."/>
            <person name="Clifton S."/>
            <person name="Dooling D.J."/>
            <person name="Fulton B."/>
            <person name="Minx P."/>
            <person name="Pepin K.H."/>
            <person name="Johnson M."/>
            <person name="Bhonagiri V."/>
            <person name="Nash W.E."/>
            <person name="Mardis E.R."/>
            <person name="Wilson R.K."/>
        </authorList>
    </citation>
    <scope>NUCLEOTIDE SEQUENCE [LARGE SCALE GENOMIC DNA]</scope>
    <source>
        <strain evidence="1 2">ATCC 23834</strain>
    </source>
</reference>
<evidence type="ECO:0000313" key="2">
    <source>
        <dbReference type="Proteomes" id="UP000005837"/>
    </source>
</evidence>
<accession>C0DU99</accession>
<comment type="caution">
    <text evidence="1">The sequence shown here is derived from an EMBL/GenBank/DDBJ whole genome shotgun (WGS) entry which is preliminary data.</text>
</comment>
<organism evidence="1 2">
    <name type="scientific">Eikenella corrodens ATCC 23834</name>
    <dbReference type="NCBI Taxonomy" id="546274"/>
    <lineage>
        <taxon>Bacteria</taxon>
        <taxon>Pseudomonadati</taxon>
        <taxon>Pseudomonadota</taxon>
        <taxon>Betaproteobacteria</taxon>
        <taxon>Neisseriales</taxon>
        <taxon>Neisseriaceae</taxon>
        <taxon>Eikenella</taxon>
    </lineage>
</organism>
<gene>
    <name evidence="1" type="ORF">EIKCOROL_00931</name>
</gene>
<evidence type="ECO:0000313" key="1">
    <source>
        <dbReference type="EMBL" id="EEG24297.1"/>
    </source>
</evidence>
<proteinExistence type="predicted"/>
<dbReference type="EMBL" id="ACEA01000017">
    <property type="protein sequence ID" value="EEG24297.1"/>
    <property type="molecule type" value="Genomic_DNA"/>
</dbReference>
<dbReference type="Proteomes" id="UP000005837">
    <property type="component" value="Unassembled WGS sequence"/>
</dbReference>
<dbReference type="AlphaFoldDB" id="C0DU99"/>